<proteinExistence type="predicted"/>
<dbReference type="EMBL" id="LN890999">
    <property type="protein sequence ID" value="CUS12188.1"/>
    <property type="molecule type" value="Genomic_DNA"/>
</dbReference>
<evidence type="ECO:0000313" key="2">
    <source>
        <dbReference type="EMBL" id="CUS12188.1"/>
    </source>
</evidence>
<dbReference type="Proteomes" id="UP001412239">
    <property type="component" value="Unassembled WGS sequence"/>
</dbReference>
<sequence length="260" mass="28828">MAVIRRDIASGWREFSASLSSFDKWCGGRREKKSKVDISPPASALVTREPPAPEPLKYAYFDAHNDDALPIMPTLEDTKHVAVEVKVEEHELTPMKGAGAERSLTPAAQGLEREVRVPSPLQALRQADKRARTPAGGYGRDAYGDRSAAFGAPSPTSAYSSPAPPPVGAGYPEGGVHQQGRRREQYAGHNTGHNDHHLQQPQPQWGDGAYRNTVQNAYGAYEANPYQAPRRPRQQQHQQLQPAQDTYYDQRKQPQEWTLV</sequence>
<feature type="region of interest" description="Disordered" evidence="1">
    <location>
        <begin position="125"/>
        <end position="260"/>
    </location>
</feature>
<accession>A0A292PZY3</accession>
<evidence type="ECO:0000256" key="1">
    <source>
        <dbReference type="SAM" id="MobiDB-lite"/>
    </source>
</evidence>
<feature type="compositionally biased region" description="Basic and acidic residues" evidence="1">
    <location>
        <begin position="181"/>
        <end position="198"/>
    </location>
</feature>
<reference evidence="2" key="1">
    <citation type="submission" date="2015-10" db="EMBL/GenBank/DDBJ databases">
        <authorList>
            <person name="Regsiter A."/>
            <person name="william w."/>
        </authorList>
    </citation>
    <scope>NUCLEOTIDE SEQUENCE</scope>
    <source>
        <strain evidence="2">Montdore</strain>
    </source>
</reference>
<evidence type="ECO:0000313" key="3">
    <source>
        <dbReference type="Proteomes" id="UP001412239"/>
    </source>
</evidence>
<feature type="compositionally biased region" description="Low complexity" evidence="1">
    <location>
        <begin position="235"/>
        <end position="244"/>
    </location>
</feature>
<gene>
    <name evidence="2" type="ORF">GSTUAT00003700001</name>
</gene>
<keyword evidence="3" id="KW-1185">Reference proteome</keyword>
<protein>
    <submittedName>
        <fullName evidence="2">Uncharacterized protein</fullName>
    </submittedName>
</protein>
<feature type="compositionally biased region" description="Low complexity" evidence="1">
    <location>
        <begin position="151"/>
        <end position="161"/>
    </location>
</feature>
<name>A0A292PZY3_9PEZI</name>
<dbReference type="AlphaFoldDB" id="A0A292PZY3"/>
<feature type="region of interest" description="Disordered" evidence="1">
    <location>
        <begin position="29"/>
        <end position="53"/>
    </location>
</feature>
<organism evidence="2 3">
    <name type="scientific">Tuber aestivum</name>
    <name type="common">summer truffle</name>
    <dbReference type="NCBI Taxonomy" id="59557"/>
    <lineage>
        <taxon>Eukaryota</taxon>
        <taxon>Fungi</taxon>
        <taxon>Dikarya</taxon>
        <taxon>Ascomycota</taxon>
        <taxon>Pezizomycotina</taxon>
        <taxon>Pezizomycetes</taxon>
        <taxon>Pezizales</taxon>
        <taxon>Tuberaceae</taxon>
        <taxon>Tuber</taxon>
    </lineage>
</organism>